<dbReference type="Proteomes" id="UP001500665">
    <property type="component" value="Unassembled WGS sequence"/>
</dbReference>
<dbReference type="CDD" id="cd07252">
    <property type="entry name" value="BphC1-RGP6_N_like"/>
    <property type="match status" value="1"/>
</dbReference>
<keyword evidence="3" id="KW-1185">Reference proteome</keyword>
<sequence length="294" mass="32066">MKIHSLGYLVIQSTDPAAWRDFGTRILGLMPGRHDDEGTLWLRADERCQRLVIEGGEADEVAAIGWELRNDLVLEDLLAEFDAAGVAYERVEGLAARRGVADLVRVTDPAGYVLEFYWGMQVEPAPFVSPAGVSGFRTGSAGLGHVVLAAHPFAETNAFYRRRLGFGLTDFADMGGTPGHFLHTNERHHSLALIGVDRSAWFVKGGLVHLMVEMKTITDVGMAHARAAAAGCEFFETLGEHANDRMFSFYVDSPAGFPIEVGAGAVEIDPDTWTSVDIPFPDMWGHQVLGVPEQ</sequence>
<name>A0ABN1RS31_9ACTN</name>
<protein>
    <submittedName>
        <fullName evidence="2">VOC family protein</fullName>
    </submittedName>
</protein>
<feature type="domain" description="VOC" evidence="1">
    <location>
        <begin position="5"/>
        <end position="119"/>
    </location>
</feature>
<dbReference type="Pfam" id="PF22632">
    <property type="entry name" value="BphC_D1"/>
    <property type="match status" value="1"/>
</dbReference>
<gene>
    <name evidence="2" type="ORF">GCM10009550_56810</name>
</gene>
<dbReference type="EMBL" id="BAAAHH010000028">
    <property type="protein sequence ID" value="GAA0962583.1"/>
    <property type="molecule type" value="Genomic_DNA"/>
</dbReference>
<evidence type="ECO:0000259" key="1">
    <source>
        <dbReference type="PROSITE" id="PS51819"/>
    </source>
</evidence>
<comment type="caution">
    <text evidence="2">The sequence shown here is derived from an EMBL/GenBank/DDBJ whole genome shotgun (WGS) entry which is preliminary data.</text>
</comment>
<accession>A0ABN1RS31</accession>
<dbReference type="Gene3D" id="3.10.180.10">
    <property type="entry name" value="2,3-Dihydroxybiphenyl 1,2-Dioxygenase, domain 1"/>
    <property type="match status" value="2"/>
</dbReference>
<dbReference type="InterPro" id="IPR037523">
    <property type="entry name" value="VOC_core"/>
</dbReference>
<proteinExistence type="predicted"/>
<dbReference type="Pfam" id="PF00903">
    <property type="entry name" value="Glyoxalase"/>
    <property type="match status" value="1"/>
</dbReference>
<dbReference type="PROSITE" id="PS51819">
    <property type="entry name" value="VOC"/>
    <property type="match status" value="2"/>
</dbReference>
<dbReference type="SUPFAM" id="SSF54593">
    <property type="entry name" value="Glyoxalase/Bleomycin resistance protein/Dihydroxybiphenyl dioxygenase"/>
    <property type="match status" value="2"/>
</dbReference>
<feature type="domain" description="VOC" evidence="1">
    <location>
        <begin position="142"/>
        <end position="264"/>
    </location>
</feature>
<reference evidence="2 3" key="1">
    <citation type="journal article" date="2019" name="Int. J. Syst. Evol. Microbiol.">
        <title>The Global Catalogue of Microorganisms (GCM) 10K type strain sequencing project: providing services to taxonomists for standard genome sequencing and annotation.</title>
        <authorList>
            <consortium name="The Broad Institute Genomics Platform"/>
            <consortium name="The Broad Institute Genome Sequencing Center for Infectious Disease"/>
            <person name="Wu L."/>
            <person name="Ma J."/>
        </authorList>
    </citation>
    <scope>NUCLEOTIDE SEQUENCE [LARGE SCALE GENOMIC DNA]</scope>
    <source>
        <strain evidence="2 3">JCM 10696</strain>
    </source>
</reference>
<dbReference type="InterPro" id="IPR029068">
    <property type="entry name" value="Glyas_Bleomycin-R_OHBP_Dase"/>
</dbReference>
<dbReference type="InterPro" id="IPR004360">
    <property type="entry name" value="Glyas_Fos-R_dOase_dom"/>
</dbReference>
<evidence type="ECO:0000313" key="2">
    <source>
        <dbReference type="EMBL" id="GAA0962583.1"/>
    </source>
</evidence>
<evidence type="ECO:0000313" key="3">
    <source>
        <dbReference type="Proteomes" id="UP001500665"/>
    </source>
</evidence>
<dbReference type="RefSeq" id="WP_344244065.1">
    <property type="nucleotide sequence ID" value="NZ_BAAAHH010000028.1"/>
</dbReference>
<organism evidence="2 3">
    <name type="scientific">Actinocorallia libanotica</name>
    <dbReference type="NCBI Taxonomy" id="46162"/>
    <lineage>
        <taxon>Bacteria</taxon>
        <taxon>Bacillati</taxon>
        <taxon>Actinomycetota</taxon>
        <taxon>Actinomycetes</taxon>
        <taxon>Streptosporangiales</taxon>
        <taxon>Thermomonosporaceae</taxon>
        <taxon>Actinocorallia</taxon>
    </lineage>
</organism>